<keyword evidence="1" id="KW-0732">Signal</keyword>
<keyword evidence="3" id="KW-1185">Reference proteome</keyword>
<dbReference type="RefSeq" id="WP_345270019.1">
    <property type="nucleotide sequence ID" value="NZ_BAABHB010000011.1"/>
</dbReference>
<organism evidence="2 3">
    <name type="scientific">Nibrella viscosa</name>
    <dbReference type="NCBI Taxonomy" id="1084524"/>
    <lineage>
        <taxon>Bacteria</taxon>
        <taxon>Pseudomonadati</taxon>
        <taxon>Bacteroidota</taxon>
        <taxon>Cytophagia</taxon>
        <taxon>Cytophagales</taxon>
        <taxon>Spirosomataceae</taxon>
        <taxon>Nibrella</taxon>
    </lineage>
</organism>
<evidence type="ECO:0000256" key="1">
    <source>
        <dbReference type="SAM" id="SignalP"/>
    </source>
</evidence>
<evidence type="ECO:0008006" key="4">
    <source>
        <dbReference type="Google" id="ProtNLM"/>
    </source>
</evidence>
<gene>
    <name evidence="2" type="ORF">GCM10023187_42680</name>
</gene>
<protein>
    <recommendedName>
        <fullName evidence="4">YD repeat-containing protein</fullName>
    </recommendedName>
</protein>
<reference evidence="3" key="1">
    <citation type="journal article" date="2019" name="Int. J. Syst. Evol. Microbiol.">
        <title>The Global Catalogue of Microorganisms (GCM) 10K type strain sequencing project: providing services to taxonomists for standard genome sequencing and annotation.</title>
        <authorList>
            <consortium name="The Broad Institute Genomics Platform"/>
            <consortium name="The Broad Institute Genome Sequencing Center for Infectious Disease"/>
            <person name="Wu L."/>
            <person name="Ma J."/>
        </authorList>
    </citation>
    <scope>NUCLEOTIDE SEQUENCE [LARGE SCALE GENOMIC DNA]</scope>
    <source>
        <strain evidence="3">JCM 17925</strain>
    </source>
</reference>
<accession>A0ABP8KQZ6</accession>
<comment type="caution">
    <text evidence="2">The sequence shown here is derived from an EMBL/GenBank/DDBJ whole genome shotgun (WGS) entry which is preliminary data.</text>
</comment>
<evidence type="ECO:0000313" key="2">
    <source>
        <dbReference type="EMBL" id="GAA4413879.1"/>
    </source>
</evidence>
<proteinExistence type="predicted"/>
<dbReference type="Gene3D" id="2.180.10.10">
    <property type="entry name" value="RHS repeat-associated core"/>
    <property type="match status" value="1"/>
</dbReference>
<evidence type="ECO:0000313" key="3">
    <source>
        <dbReference type="Proteomes" id="UP001500936"/>
    </source>
</evidence>
<name>A0ABP8KQZ6_9BACT</name>
<feature type="chain" id="PRO_5046064204" description="YD repeat-containing protein" evidence="1">
    <location>
        <begin position="22"/>
        <end position="381"/>
    </location>
</feature>
<dbReference type="EMBL" id="BAABHB010000011">
    <property type="protein sequence ID" value="GAA4413879.1"/>
    <property type="molecule type" value="Genomic_DNA"/>
</dbReference>
<dbReference type="Proteomes" id="UP001500936">
    <property type="component" value="Unassembled WGS sequence"/>
</dbReference>
<sequence>MKHLRWVFFLLAGLIALPALAQIKAESLFRFGPEVAKLTLKGPVKRVTQEQSPISNKKEDWLDGSSGTNYTETYDQQGRLIEKISRDDFNTPTSIHRYTYTTNGQVTALEIEDLRPNALMGRHEGRIDYEYGENTYIVRDKRVIGNKPVKKRTETILDKRKRTLVQRTFELDTVMTQELIYRWDKRGYVTEKISRFNSRQPFFESTTEESLEDLMKRAGVALTEWEQKKLDSLRQREKAARRVSQKSLPTWRSDTTREVYVYDRKDRPVRQETYRYNRRTDVATYSYGSEAHQIIRQSFDQNGELVSEMITNLHPEKQYILSDRSRSKFDGKWNELTYEHKNYPSPVFRYQYDKFGNWIEQKQEGGSGKSNNLIRRIEYYE</sequence>
<feature type="signal peptide" evidence="1">
    <location>
        <begin position="1"/>
        <end position="21"/>
    </location>
</feature>